<protein>
    <submittedName>
        <fullName evidence="2">Uncharacterized protein</fullName>
    </submittedName>
</protein>
<gene>
    <name evidence="2" type="primary">48</name>
    <name evidence="2" type="ORF">SEA_FLAGSTAFF_48</name>
</gene>
<name>A0A0F6WE25_9CAUD</name>
<proteinExistence type="predicted"/>
<evidence type="ECO:0000313" key="2">
    <source>
        <dbReference type="EMBL" id="AKF14485.1"/>
    </source>
</evidence>
<accession>A0A0F6WE25</accession>
<feature type="region of interest" description="Disordered" evidence="1">
    <location>
        <begin position="117"/>
        <end position="136"/>
    </location>
</feature>
<dbReference type="KEGG" id="vg:26630830"/>
<dbReference type="EMBL" id="KR080197">
    <property type="protein sequence ID" value="AKF14485.1"/>
    <property type="molecule type" value="Genomic_DNA"/>
</dbReference>
<reference evidence="2 3" key="1">
    <citation type="journal article" date="2015" name="Genome Announc.">
        <title>Genome Sequences of Cluster G Mycobacteriophages Cambiare, FlagStaff, and MOOREtheMARYer.</title>
        <authorList>
            <person name="Pope W.H."/>
            <person name="Augustine D.A."/>
            <person name="Carroll D.C."/>
            <person name="Duncan J.C."/>
            <person name="Harwi K.M."/>
            <person name="Howry R."/>
            <person name="Jagessar B."/>
            <person name="Lum B.A."/>
            <person name="Meinert J.W."/>
            <person name="Migliozzi J.S."/>
            <person name="Milliken K.A."/>
            <person name="Mitchell C.J."/>
            <person name="Nalatwad A.S."/>
            <person name="Orlandini K.C."/>
            <person name="Rhein M.J."/>
            <person name="Saravanan V."/>
            <person name="Seese B.A."/>
            <person name="Schiebel J.G."/>
            <person name="Thomas K.B."/>
            <person name="Adkins N.L."/>
            <person name="Cohen K.L."/>
            <person name="Iyengar V.B."/>
            <person name="Kim H."/>
            <person name="Kramer Z.J."/>
            <person name="Montgomery M.T."/>
            <person name="Schafer C.E."/>
            <person name="Wilkes K.E."/>
            <person name="Grubb S.R."/>
            <person name="Warner M.H."/>
            <person name="Bowman C.A."/>
            <person name="Russell D.A."/>
            <person name="Hatfull G.F."/>
        </authorList>
    </citation>
    <scope>NUCLEOTIDE SEQUENCE [LARGE SCALE GENOMIC DNA]</scope>
</reference>
<evidence type="ECO:0000313" key="3">
    <source>
        <dbReference type="Proteomes" id="UP000203806"/>
    </source>
</evidence>
<dbReference type="GeneID" id="26630830"/>
<organism evidence="2 3">
    <name type="scientific">Mycobacterium phage FlagStaff</name>
    <dbReference type="NCBI Taxonomy" id="1647304"/>
    <lineage>
        <taxon>Viruses</taxon>
        <taxon>Duplodnaviria</taxon>
        <taxon>Heunggongvirae</taxon>
        <taxon>Uroviricota</taxon>
        <taxon>Caudoviricetes</taxon>
        <taxon>Gclasvirinae</taxon>
        <taxon>Avocadovirus</taxon>
        <taxon>Avocadovirus flagstaff</taxon>
    </lineage>
</organism>
<evidence type="ECO:0000256" key="1">
    <source>
        <dbReference type="SAM" id="MobiDB-lite"/>
    </source>
</evidence>
<keyword evidence="3" id="KW-1185">Reference proteome</keyword>
<dbReference type="RefSeq" id="YP_009204239.1">
    <property type="nucleotide sequence ID" value="NC_028861.1"/>
</dbReference>
<sequence length="189" mass="20009">MTMAPSQGRENVAVFNPIVLALPDWHPDGPDGDVDGYVIPFVFPNDEGTAANRGAKIAVHVTYGADWRAELRNCQTHAATADQARAFAGAWIRAAEVLEAIAGRAAKADDDVVDAEVVDDDEDQDDAPKSGRGPSPVCPACHAGSCTFHDWADAADNPDGSCAGCGAAVDDEHRPDCPVYLARLRRDAR</sequence>
<dbReference type="Proteomes" id="UP000203806">
    <property type="component" value="Segment"/>
</dbReference>
<dbReference type="OrthoDB" id="27900at10239"/>